<keyword evidence="5 6" id="KW-0472">Membrane</keyword>
<gene>
    <name evidence="7" type="ORF">KACC15558_12060</name>
</gene>
<evidence type="ECO:0000256" key="6">
    <source>
        <dbReference type="SAM" id="Phobius"/>
    </source>
</evidence>
<evidence type="ECO:0000313" key="8">
    <source>
        <dbReference type="Proteomes" id="UP001498935"/>
    </source>
</evidence>
<evidence type="ECO:0000313" key="7">
    <source>
        <dbReference type="EMBL" id="GAA5340166.1"/>
    </source>
</evidence>
<evidence type="ECO:0000256" key="1">
    <source>
        <dbReference type="ARBA" id="ARBA00004651"/>
    </source>
</evidence>
<evidence type="ECO:0000256" key="2">
    <source>
        <dbReference type="ARBA" id="ARBA00022475"/>
    </source>
</evidence>
<feature type="transmembrane region" description="Helical" evidence="6">
    <location>
        <begin position="163"/>
        <end position="183"/>
    </location>
</feature>
<feature type="transmembrane region" description="Helical" evidence="6">
    <location>
        <begin position="287"/>
        <end position="312"/>
    </location>
</feature>
<feature type="transmembrane region" description="Helical" evidence="6">
    <location>
        <begin position="393"/>
        <end position="413"/>
    </location>
</feature>
<dbReference type="PANTHER" id="PTHR42770:SF7">
    <property type="entry name" value="MEMBRANE PROTEIN"/>
    <property type="match status" value="1"/>
</dbReference>
<reference evidence="7 8" key="1">
    <citation type="submission" date="2024-02" db="EMBL/GenBank/DDBJ databases">
        <title>Characterization of antibiotic resistant novel bacterial strains and their environmental applications.</title>
        <authorList>
            <person name="Manzoor S."/>
            <person name="Abbas S."/>
            <person name="Arshad M."/>
            <person name="Li W.J."/>
            <person name="Ahmed I."/>
        </authorList>
    </citation>
    <scope>NUCLEOTIDE SEQUENCE [LARGE SCALE GENOMIC DNA]</scope>
    <source>
        <strain evidence="7 8">KACC 15558</strain>
    </source>
</reference>
<feature type="transmembrane region" description="Helical" evidence="6">
    <location>
        <begin position="236"/>
        <end position="259"/>
    </location>
</feature>
<feature type="transmembrane region" description="Helical" evidence="6">
    <location>
        <begin position="34"/>
        <end position="60"/>
    </location>
</feature>
<evidence type="ECO:0000256" key="3">
    <source>
        <dbReference type="ARBA" id="ARBA00022692"/>
    </source>
</evidence>
<proteinExistence type="predicted"/>
<dbReference type="InterPro" id="IPR002293">
    <property type="entry name" value="AA/rel_permease1"/>
</dbReference>
<name>A0ABP9TZS3_9MICO</name>
<protein>
    <submittedName>
        <fullName evidence="7">Amino acid permease</fullName>
    </submittedName>
</protein>
<organism evidence="7 8">
    <name type="scientific">Brevibacterium ammoniilyticum</name>
    <dbReference type="NCBI Taxonomy" id="1046555"/>
    <lineage>
        <taxon>Bacteria</taxon>
        <taxon>Bacillati</taxon>
        <taxon>Actinomycetota</taxon>
        <taxon>Actinomycetes</taxon>
        <taxon>Micrococcales</taxon>
        <taxon>Brevibacteriaceae</taxon>
        <taxon>Brevibacterium</taxon>
    </lineage>
</organism>
<dbReference type="PIRSF" id="PIRSF006060">
    <property type="entry name" value="AA_transporter"/>
    <property type="match status" value="1"/>
</dbReference>
<dbReference type="Proteomes" id="UP001498935">
    <property type="component" value="Unassembled WGS sequence"/>
</dbReference>
<dbReference type="RefSeq" id="WP_342037610.1">
    <property type="nucleotide sequence ID" value="NZ_BAABBK010000004.1"/>
</dbReference>
<keyword evidence="2" id="KW-1003">Cell membrane</keyword>
<feature type="transmembrane region" description="Helical" evidence="6">
    <location>
        <begin position="203"/>
        <end position="224"/>
    </location>
</feature>
<feature type="transmembrane region" description="Helical" evidence="6">
    <location>
        <begin position="333"/>
        <end position="351"/>
    </location>
</feature>
<feature type="transmembrane region" description="Helical" evidence="6">
    <location>
        <begin position="91"/>
        <end position="112"/>
    </location>
</feature>
<dbReference type="EMBL" id="BAABNP010000004">
    <property type="protein sequence ID" value="GAA5340166.1"/>
    <property type="molecule type" value="Genomic_DNA"/>
</dbReference>
<comment type="caution">
    <text evidence="7">The sequence shown here is derived from an EMBL/GenBank/DDBJ whole genome shotgun (WGS) entry which is preliminary data.</text>
</comment>
<keyword evidence="8" id="KW-1185">Reference proteome</keyword>
<dbReference type="InterPro" id="IPR050367">
    <property type="entry name" value="APC_superfamily"/>
</dbReference>
<dbReference type="Gene3D" id="1.20.1740.10">
    <property type="entry name" value="Amino acid/polyamine transporter I"/>
    <property type="match status" value="1"/>
</dbReference>
<comment type="subcellular location">
    <subcellularLocation>
        <location evidence="1">Cell membrane</location>
        <topology evidence="1">Multi-pass membrane protein</topology>
    </subcellularLocation>
</comment>
<dbReference type="Pfam" id="PF13520">
    <property type="entry name" value="AA_permease_2"/>
    <property type="match status" value="1"/>
</dbReference>
<feature type="transmembrane region" description="Helical" evidence="6">
    <location>
        <begin position="425"/>
        <end position="442"/>
    </location>
</feature>
<keyword evidence="3 6" id="KW-0812">Transmembrane</keyword>
<evidence type="ECO:0000256" key="5">
    <source>
        <dbReference type="ARBA" id="ARBA00023136"/>
    </source>
</evidence>
<keyword evidence="4 6" id="KW-1133">Transmembrane helix</keyword>
<accession>A0ABP9TZS3</accession>
<dbReference type="PANTHER" id="PTHR42770">
    <property type="entry name" value="AMINO ACID TRANSPORTER-RELATED"/>
    <property type="match status" value="1"/>
</dbReference>
<feature type="transmembrane region" description="Helical" evidence="6">
    <location>
        <begin position="132"/>
        <end position="151"/>
    </location>
</feature>
<evidence type="ECO:0000256" key="4">
    <source>
        <dbReference type="ARBA" id="ARBA00022989"/>
    </source>
</evidence>
<feature type="transmembrane region" description="Helical" evidence="6">
    <location>
        <begin position="363"/>
        <end position="381"/>
    </location>
</feature>
<sequence length="480" mass="50468">MSELRKSLGTLQLLAFGVAGVVGASWIYTNSTFFAAYGAGGVILGLCLGVALAACVALAYARLAQAFPRAGGEVVFSFAALGRGPSFFTGWMLLGAYVSSLAFYVTAFGYLLGRFIPALDTLQLYTINGETVYLPGLAIGVALTFAFFALNWFGISVGAQVQILMFALIILGGLALIVTGFTVGSPENFFPAFAPDASPLLDTLRFVVPGMTFLAGFGLVAVLAEDAKISPRKIGLTVVWTVIVAGSFYVLVLLATAWVQPWEEVAAMKLGTVDAFRAAGFPALSTVAYGIAVLGLLTSFLGLFVASSRILVAMGRADLLPRRLAAVDERTGTPRTALVFTLVITLGLGWLGPGAVTWFLDTGGIYLGVVWIMVVIANLRLPASRVPRSLPATVLSVVGAVGALAVIVLALWPGTGSSLVWPSEYLILLVWFVLGTILYAVSRRTDPQTSLRALLGHDLPDGEIPARRAATAESNSGETR</sequence>